<evidence type="ECO:0000259" key="1">
    <source>
        <dbReference type="PROSITE" id="PS50878"/>
    </source>
</evidence>
<accession>A0ABR3H5S2</accession>
<dbReference type="EMBL" id="JBEUOH010000026">
    <property type="protein sequence ID" value="KAL0860141.1"/>
    <property type="molecule type" value="Genomic_DNA"/>
</dbReference>
<dbReference type="Proteomes" id="UP001549920">
    <property type="component" value="Unassembled WGS sequence"/>
</dbReference>
<sequence>MRADINKISEDYASKKELHFLKQDLDNLKTASIVNNFPQNINPRRGACLLDSYEYNSGPMGLHPIDNENDIHISDCSYSPSSKHSQNQIPVEGINEKISSNVPLPSTKSPVNIIKSAVSAAVEPVNYPASAGGRMTHASIVPAPAHATSLANSGPCYNDRKPDSINDKSHTDILKEGEWKSQVKTTVIAKVLDGLLDRRLGEHIQTHDAQFGFKPGLSTESAIFCLKQTVQYYTARKTPIYACFLDLSKAFDLVSYNLLWSKLQSETTVPPELTSLFKYWYDNQRNCVRWTDSKSDVYGLQCGVRQGGLSSPKLFNLYMNGLIEELSSTYLGCHMGGLCVNNISYADDMVLLSPSIGALKKLLGICEKYAVTHGLRYNARKSEFMVFQAGAAGNQRCVPSVTLGGVELNRVDRFKYLGHWVTDNLSDSMDMERERRALCVRCNMLFRRFRTYSALRVQYNNAFRMLFGLPRHCSASSMFAETHMDSFYAIIRKRCASLWARVRDSSNSIVSVLADRWDSPLMRRWLQLHAPATSYECL</sequence>
<dbReference type="PROSITE" id="PS50878">
    <property type="entry name" value="RT_POL"/>
    <property type="match status" value="1"/>
</dbReference>
<dbReference type="SUPFAM" id="SSF56672">
    <property type="entry name" value="DNA/RNA polymerases"/>
    <property type="match status" value="1"/>
</dbReference>
<evidence type="ECO:0000313" key="3">
    <source>
        <dbReference type="Proteomes" id="UP001549920"/>
    </source>
</evidence>
<keyword evidence="3" id="KW-1185">Reference proteome</keyword>
<dbReference type="InterPro" id="IPR000477">
    <property type="entry name" value="RT_dom"/>
</dbReference>
<dbReference type="Pfam" id="PF00078">
    <property type="entry name" value="RVT_1"/>
    <property type="match status" value="1"/>
</dbReference>
<gene>
    <name evidence="2" type="ORF">ABMA27_010448</name>
</gene>
<organism evidence="2 3">
    <name type="scientific">Loxostege sticticalis</name>
    <name type="common">Beet webworm moth</name>
    <dbReference type="NCBI Taxonomy" id="481309"/>
    <lineage>
        <taxon>Eukaryota</taxon>
        <taxon>Metazoa</taxon>
        <taxon>Ecdysozoa</taxon>
        <taxon>Arthropoda</taxon>
        <taxon>Hexapoda</taxon>
        <taxon>Insecta</taxon>
        <taxon>Pterygota</taxon>
        <taxon>Neoptera</taxon>
        <taxon>Endopterygota</taxon>
        <taxon>Lepidoptera</taxon>
        <taxon>Glossata</taxon>
        <taxon>Ditrysia</taxon>
        <taxon>Pyraloidea</taxon>
        <taxon>Crambidae</taxon>
        <taxon>Pyraustinae</taxon>
        <taxon>Loxostege</taxon>
    </lineage>
</organism>
<proteinExistence type="predicted"/>
<comment type="caution">
    <text evidence="2">The sequence shown here is derived from an EMBL/GenBank/DDBJ whole genome shotgun (WGS) entry which is preliminary data.</text>
</comment>
<evidence type="ECO:0000313" key="2">
    <source>
        <dbReference type="EMBL" id="KAL0860141.1"/>
    </source>
</evidence>
<name>A0ABR3H5S2_LOXSC</name>
<protein>
    <recommendedName>
        <fullName evidence="1">Reverse transcriptase domain-containing protein</fullName>
    </recommendedName>
</protein>
<reference evidence="2 3" key="1">
    <citation type="submission" date="2024-06" db="EMBL/GenBank/DDBJ databases">
        <title>A chromosome-level genome assembly of beet webworm, Loxostege sticticalis.</title>
        <authorList>
            <person name="Zhang Y."/>
        </authorList>
    </citation>
    <scope>NUCLEOTIDE SEQUENCE [LARGE SCALE GENOMIC DNA]</scope>
    <source>
        <strain evidence="2">AQ026</strain>
        <tissue evidence="2">Whole body</tissue>
    </source>
</reference>
<dbReference type="PANTHER" id="PTHR47027:SF20">
    <property type="entry name" value="REVERSE TRANSCRIPTASE-LIKE PROTEIN WITH RNA-DIRECTED DNA POLYMERASE DOMAIN"/>
    <property type="match status" value="1"/>
</dbReference>
<dbReference type="InterPro" id="IPR043502">
    <property type="entry name" value="DNA/RNA_pol_sf"/>
</dbReference>
<dbReference type="PANTHER" id="PTHR47027">
    <property type="entry name" value="REVERSE TRANSCRIPTASE DOMAIN-CONTAINING PROTEIN"/>
    <property type="match status" value="1"/>
</dbReference>
<feature type="domain" description="Reverse transcriptase" evidence="1">
    <location>
        <begin position="146"/>
        <end position="421"/>
    </location>
</feature>
<dbReference type="CDD" id="cd01650">
    <property type="entry name" value="RT_nLTR_like"/>
    <property type="match status" value="1"/>
</dbReference>